<dbReference type="EMBL" id="JARVKF010000224">
    <property type="protein sequence ID" value="KAK9420594.1"/>
    <property type="molecule type" value="Genomic_DNA"/>
</dbReference>
<name>A0ABR2V1A3_9PEZI</name>
<proteinExistence type="predicted"/>
<organism evidence="1 2">
    <name type="scientific">Seiridium unicorne</name>
    <dbReference type="NCBI Taxonomy" id="138068"/>
    <lineage>
        <taxon>Eukaryota</taxon>
        <taxon>Fungi</taxon>
        <taxon>Dikarya</taxon>
        <taxon>Ascomycota</taxon>
        <taxon>Pezizomycotina</taxon>
        <taxon>Sordariomycetes</taxon>
        <taxon>Xylariomycetidae</taxon>
        <taxon>Amphisphaeriales</taxon>
        <taxon>Sporocadaceae</taxon>
        <taxon>Seiridium</taxon>
    </lineage>
</organism>
<evidence type="ECO:0000313" key="1">
    <source>
        <dbReference type="EMBL" id="KAK9420594.1"/>
    </source>
</evidence>
<protein>
    <submittedName>
        <fullName evidence="1">Epoxide hydrolase</fullName>
    </submittedName>
</protein>
<comment type="caution">
    <text evidence="1">The sequence shown here is derived from an EMBL/GenBank/DDBJ whole genome shotgun (WGS) entry which is preliminary data.</text>
</comment>
<keyword evidence="2" id="KW-1185">Reference proteome</keyword>
<sequence>MTQPGKHETNTSALCRESLASDPDGWMTIQFLEHGKGELWAQREIAVYIAAEFQWKLLSGPTSSNDPIDPIDTNSSDPLLAECEMEMTLTKRLAKRAEGWSLNEAYLKDEAFRPKIYKVRLERGKWPVSRGPRGSINAITALFGFRIVFDQSPFPPLEEWKKKHLAESKKFWRFNDFYGRRLSESQKNAFIATVA</sequence>
<dbReference type="GO" id="GO:0016787">
    <property type="term" value="F:hydrolase activity"/>
    <property type="evidence" value="ECO:0007669"/>
    <property type="project" value="UniProtKB-KW"/>
</dbReference>
<accession>A0ABR2V1A3</accession>
<evidence type="ECO:0000313" key="2">
    <source>
        <dbReference type="Proteomes" id="UP001408356"/>
    </source>
</evidence>
<reference evidence="1 2" key="1">
    <citation type="journal article" date="2024" name="J. Plant Pathol.">
        <title>Sequence and assembly of the genome of Seiridium unicorne, isolate CBS 538.82, causal agent of cypress canker disease.</title>
        <authorList>
            <person name="Scali E."/>
            <person name="Rocca G.D."/>
            <person name="Danti R."/>
            <person name="Garbelotto M."/>
            <person name="Barberini S."/>
            <person name="Baroncelli R."/>
            <person name="Emiliani G."/>
        </authorList>
    </citation>
    <scope>NUCLEOTIDE SEQUENCE [LARGE SCALE GENOMIC DNA]</scope>
    <source>
        <strain evidence="1 2">BM-138-508</strain>
    </source>
</reference>
<dbReference type="Proteomes" id="UP001408356">
    <property type="component" value="Unassembled WGS sequence"/>
</dbReference>
<keyword evidence="1" id="KW-0378">Hydrolase</keyword>
<gene>
    <name evidence="1" type="ORF">SUNI508_06334</name>
</gene>